<dbReference type="InterPro" id="IPR000330">
    <property type="entry name" value="SNF2_N"/>
</dbReference>
<evidence type="ECO:0000256" key="5">
    <source>
        <dbReference type="ARBA" id="ARBA00022801"/>
    </source>
</evidence>
<evidence type="ECO:0000256" key="9">
    <source>
        <dbReference type="PROSITE-ProRule" id="PRU00175"/>
    </source>
</evidence>
<dbReference type="CDD" id="cd18008">
    <property type="entry name" value="DEXDc_SHPRH-like"/>
    <property type="match status" value="1"/>
</dbReference>
<feature type="compositionally biased region" description="Polar residues" evidence="10">
    <location>
        <begin position="1"/>
        <end position="10"/>
    </location>
</feature>
<feature type="compositionally biased region" description="Acidic residues" evidence="10">
    <location>
        <begin position="165"/>
        <end position="175"/>
    </location>
</feature>
<evidence type="ECO:0000259" key="13">
    <source>
        <dbReference type="PROSITE" id="PS51194"/>
    </source>
</evidence>
<dbReference type="SUPFAM" id="SSF52540">
    <property type="entry name" value="P-loop containing nucleoside triphosphate hydrolases"/>
    <property type="match status" value="2"/>
</dbReference>
<keyword evidence="4 9" id="KW-0863">Zinc-finger</keyword>
<comment type="caution">
    <text evidence="14">The sequence shown here is derived from an EMBL/GenBank/DDBJ whole genome shotgun (WGS) entry which is preliminary data.</text>
</comment>
<sequence>MADDSSPSTGAANSAPPDAAAGRRRSTRLSMGALSLSATTSNTSAPSSIIGDDAPPPISTSHFLTPSLVAEYPSTMAAQIAMSRASLSSASTSVDYNESSDHSTPATSNSATPGALSLSASSAPRRGRSRVMATTGSEVNLVARAAALRNSKYSLKSKRKRVPDSDDEDADEDNTPDAQLARALQQQEDAADTSMTGMTGMDSESPSSSSRATRPRISLRVAPRKPLPRKILLRAKLPNNVPSAGLSVDDGEIDDDDDVDMVTVPRRKRPNVELSSNGSNAVKFSPAPESDIVMETDDSDILTEPPDSEDLGFGGSDSSRSRKIVPKATTDSEFDDSDTDSDVGSAAGSDADSDASAAPVGSVGASRASRASVRRAGGHIANDRETARYTKVRTTNHNRLLDNHASIDTMWDTLENLPEIGSLKIKQPTNITRELKPFQLEGVAWMMEMEQTKFRGGLLGDEMGMGKTIQAVALIMSDFPAAEPSLVLVPPVALMQWQQEIAAYTDGTLKTFVYHGTNAKTKGVTAKDLQKYNVILMSYNSLESMYRKQEKGFKRKNGTHKEASIMHQTTFHRVILDEAHCIKQRSSGSAKACFALNAKYRWCLSGTPLQNRIGEFFSLIRFLDIRPFAYYLCKMCSCSCLNWDMDADNRCRGCKHNGMQHISLFNHELLNPIQKFGNAGPGVEAFRKLRLLTNRVMLRRVKVDHSGAMELPSKEIMVDREYFGEVENDFASSVMNSSTRRFETYVAQGVLLNNYANIFGLIMQMRQAADHPDLILKKNSEGGQNVLICCICDDTAEEGIKSSCHHDFCRDCAKNYLRASETPDCPRCHIPLSIDLEQPEIDQDEQQVKKSSIINRIKMEKWTSSSKIEALVQDIWQLRSMNSSHKCIIFSQFTTMLQLVEWRLRRVGITTVMLDGSMTPAQRQASVNHFMTDINVECFLVSLKAGGVALNLTEASRVFIVDPWWNPAAEWQSADRCHRIGQSRPCSITRLCIEDSIESRMVLLQEKKANMINSTINGDESAMESLTVEDMQFLFRGT</sequence>
<dbReference type="Pfam" id="PF00097">
    <property type="entry name" value="zf-C3HC4"/>
    <property type="match status" value="1"/>
</dbReference>
<keyword evidence="8" id="KW-0067">ATP-binding</keyword>
<dbReference type="PANTHER" id="PTHR45626:SF12">
    <property type="entry name" value="DNA REPAIR PROTEIN RAD16"/>
    <property type="match status" value="1"/>
</dbReference>
<comment type="similarity">
    <text evidence="1">Belongs to the SNF2/RAD54 helicase family.</text>
</comment>
<dbReference type="InterPro" id="IPR050628">
    <property type="entry name" value="SNF2_RAD54_helicase_TF"/>
</dbReference>
<dbReference type="SMART" id="SM00490">
    <property type="entry name" value="HELICc"/>
    <property type="match status" value="1"/>
</dbReference>
<evidence type="ECO:0000256" key="10">
    <source>
        <dbReference type="SAM" id="MobiDB-lite"/>
    </source>
</evidence>
<feature type="compositionally biased region" description="Acidic residues" evidence="10">
    <location>
        <begin position="332"/>
        <end position="341"/>
    </location>
</feature>
<keyword evidence="5" id="KW-0378">Hydrolase</keyword>
<dbReference type="InterPro" id="IPR049730">
    <property type="entry name" value="SNF2/RAD54-like_C"/>
</dbReference>
<feature type="domain" description="Helicase C-terminal" evidence="13">
    <location>
        <begin position="870"/>
        <end position="1027"/>
    </location>
</feature>
<dbReference type="OrthoDB" id="448448at2759"/>
<feature type="compositionally biased region" description="Low complexity" evidence="10">
    <location>
        <begin position="83"/>
        <end position="93"/>
    </location>
</feature>
<dbReference type="GO" id="GO:0006289">
    <property type="term" value="P:nucleotide-excision repair"/>
    <property type="evidence" value="ECO:0007669"/>
    <property type="project" value="TreeGrafter"/>
</dbReference>
<evidence type="ECO:0000313" key="15">
    <source>
        <dbReference type="Proteomes" id="UP000254866"/>
    </source>
</evidence>
<feature type="compositionally biased region" description="Acidic residues" evidence="10">
    <location>
        <begin position="249"/>
        <end position="260"/>
    </location>
</feature>
<feature type="compositionally biased region" description="Polar residues" evidence="10">
    <location>
        <begin position="94"/>
        <end position="109"/>
    </location>
</feature>
<feature type="region of interest" description="Disordered" evidence="10">
    <location>
        <begin position="83"/>
        <end position="386"/>
    </location>
</feature>
<feature type="compositionally biased region" description="Low complexity" evidence="10">
    <location>
        <begin position="11"/>
        <end position="20"/>
    </location>
</feature>
<dbReference type="AlphaFoldDB" id="A0A370U0R2"/>
<dbReference type="InterPro" id="IPR001841">
    <property type="entry name" value="Znf_RING"/>
</dbReference>
<dbReference type="PANTHER" id="PTHR45626">
    <property type="entry name" value="TRANSCRIPTION TERMINATION FACTOR 2-RELATED"/>
    <property type="match status" value="1"/>
</dbReference>
<dbReference type="InterPro" id="IPR038718">
    <property type="entry name" value="SNF2-like_sf"/>
</dbReference>
<dbReference type="InterPro" id="IPR001650">
    <property type="entry name" value="Helicase_C-like"/>
</dbReference>
<dbReference type="Gene3D" id="3.40.50.300">
    <property type="entry name" value="P-loop containing nucleotide triphosphate hydrolases"/>
    <property type="match status" value="1"/>
</dbReference>
<dbReference type="PROSITE" id="PS50089">
    <property type="entry name" value="ZF_RING_2"/>
    <property type="match status" value="1"/>
</dbReference>
<feature type="compositionally biased region" description="Low complexity" evidence="10">
    <location>
        <begin position="33"/>
        <end position="48"/>
    </location>
</feature>
<keyword evidence="2" id="KW-0479">Metal-binding</keyword>
<name>A0A370U0R2_9HELO</name>
<feature type="compositionally biased region" description="Basic residues" evidence="10">
    <location>
        <begin position="222"/>
        <end position="233"/>
    </location>
</feature>
<keyword evidence="15" id="KW-1185">Reference proteome</keyword>
<dbReference type="InterPro" id="IPR027417">
    <property type="entry name" value="P-loop_NTPase"/>
</dbReference>
<dbReference type="GO" id="GO:0008270">
    <property type="term" value="F:zinc ion binding"/>
    <property type="evidence" value="ECO:0007669"/>
    <property type="project" value="UniProtKB-KW"/>
</dbReference>
<feature type="compositionally biased region" description="Polar residues" evidence="10">
    <location>
        <begin position="184"/>
        <end position="197"/>
    </location>
</feature>
<keyword evidence="7" id="KW-0862">Zinc</keyword>
<dbReference type="Pfam" id="PF00176">
    <property type="entry name" value="SNF2-rel_dom"/>
    <property type="match status" value="1"/>
</dbReference>
<dbReference type="Gene3D" id="3.30.40.10">
    <property type="entry name" value="Zinc/RING finger domain, C3HC4 (zinc finger)"/>
    <property type="match status" value="1"/>
</dbReference>
<dbReference type="PROSITE" id="PS00518">
    <property type="entry name" value="ZF_RING_1"/>
    <property type="match status" value="1"/>
</dbReference>
<dbReference type="CDD" id="cd18793">
    <property type="entry name" value="SF2_C_SNF"/>
    <property type="match status" value="1"/>
</dbReference>
<dbReference type="EMBL" id="NPIC01000001">
    <property type="protein sequence ID" value="RDL41370.1"/>
    <property type="molecule type" value="Genomic_DNA"/>
</dbReference>
<dbReference type="Pfam" id="PF00271">
    <property type="entry name" value="Helicase_C"/>
    <property type="match status" value="1"/>
</dbReference>
<keyword evidence="3" id="KW-0547">Nucleotide-binding</keyword>
<dbReference type="STRING" id="2656787.A0A370U0R2"/>
<dbReference type="InterPro" id="IPR014001">
    <property type="entry name" value="Helicase_ATP-bd"/>
</dbReference>
<evidence type="ECO:0000256" key="6">
    <source>
        <dbReference type="ARBA" id="ARBA00022806"/>
    </source>
</evidence>
<feature type="domain" description="RING-type" evidence="11">
    <location>
        <begin position="789"/>
        <end position="829"/>
    </location>
</feature>
<dbReference type="GO" id="GO:0005524">
    <property type="term" value="F:ATP binding"/>
    <property type="evidence" value="ECO:0007669"/>
    <property type="project" value="UniProtKB-KW"/>
</dbReference>
<dbReference type="PROSITE" id="PS51192">
    <property type="entry name" value="HELICASE_ATP_BIND_1"/>
    <property type="match status" value="1"/>
</dbReference>
<dbReference type="Proteomes" id="UP000254866">
    <property type="component" value="Unassembled WGS sequence"/>
</dbReference>
<gene>
    <name evidence="14" type="ORF">BP5553_01349</name>
</gene>
<dbReference type="Gene3D" id="3.40.50.10810">
    <property type="entry name" value="Tandem AAA-ATPase domain"/>
    <property type="match status" value="1"/>
</dbReference>
<evidence type="ECO:0000256" key="3">
    <source>
        <dbReference type="ARBA" id="ARBA00022741"/>
    </source>
</evidence>
<feature type="region of interest" description="Disordered" evidence="10">
    <location>
        <begin position="1"/>
        <end position="61"/>
    </location>
</feature>
<evidence type="ECO:0000259" key="11">
    <source>
        <dbReference type="PROSITE" id="PS50089"/>
    </source>
</evidence>
<evidence type="ECO:0000256" key="8">
    <source>
        <dbReference type="ARBA" id="ARBA00022840"/>
    </source>
</evidence>
<dbReference type="PROSITE" id="PS51194">
    <property type="entry name" value="HELICASE_CTER"/>
    <property type="match status" value="1"/>
</dbReference>
<evidence type="ECO:0000256" key="1">
    <source>
        <dbReference type="ARBA" id="ARBA00007025"/>
    </source>
</evidence>
<evidence type="ECO:0000313" key="14">
    <source>
        <dbReference type="EMBL" id="RDL41370.1"/>
    </source>
</evidence>
<feature type="domain" description="Helicase ATP-binding" evidence="12">
    <location>
        <begin position="448"/>
        <end position="626"/>
    </location>
</feature>
<dbReference type="InterPro" id="IPR017907">
    <property type="entry name" value="Znf_RING_CS"/>
</dbReference>
<feature type="compositionally biased region" description="Polar residues" evidence="10">
    <location>
        <begin position="273"/>
        <end position="282"/>
    </location>
</feature>
<feature type="compositionally biased region" description="Low complexity" evidence="10">
    <location>
        <begin position="342"/>
        <end position="371"/>
    </location>
</feature>
<keyword evidence="6" id="KW-0347">Helicase</keyword>
<dbReference type="GO" id="GO:0004386">
    <property type="term" value="F:helicase activity"/>
    <property type="evidence" value="ECO:0007669"/>
    <property type="project" value="UniProtKB-KW"/>
</dbReference>
<organism evidence="14 15">
    <name type="scientific">Venustampulla echinocandica</name>
    <dbReference type="NCBI Taxonomy" id="2656787"/>
    <lineage>
        <taxon>Eukaryota</taxon>
        <taxon>Fungi</taxon>
        <taxon>Dikarya</taxon>
        <taxon>Ascomycota</taxon>
        <taxon>Pezizomycotina</taxon>
        <taxon>Leotiomycetes</taxon>
        <taxon>Helotiales</taxon>
        <taxon>Pleuroascaceae</taxon>
        <taxon>Venustampulla</taxon>
    </lineage>
</organism>
<dbReference type="RefSeq" id="XP_031874026.1">
    <property type="nucleotide sequence ID" value="XM_032009972.1"/>
</dbReference>
<dbReference type="InterPro" id="IPR018957">
    <property type="entry name" value="Znf_C3HC4_RING-type"/>
</dbReference>
<reference evidence="14 15" key="1">
    <citation type="journal article" date="2018" name="IMA Fungus">
        <title>IMA Genome-F 9: Draft genome sequence of Annulohypoxylon stygium, Aspergillus mulundensis, Berkeleyomyces basicola (syn. Thielaviopsis basicola), Ceratocystis smalleyi, two Cercospora beticola strains, Coleophoma cylindrospora, Fusarium fracticaudum, Phialophora cf. hyalina, and Morchella septimelata.</title>
        <authorList>
            <person name="Wingfield B.D."/>
            <person name="Bills G.F."/>
            <person name="Dong Y."/>
            <person name="Huang W."/>
            <person name="Nel W.J."/>
            <person name="Swalarsk-Parry B.S."/>
            <person name="Vaghefi N."/>
            <person name="Wilken P.M."/>
            <person name="An Z."/>
            <person name="de Beer Z.W."/>
            <person name="De Vos L."/>
            <person name="Chen L."/>
            <person name="Duong T.A."/>
            <person name="Gao Y."/>
            <person name="Hammerbacher A."/>
            <person name="Kikkert J.R."/>
            <person name="Li Y."/>
            <person name="Li H."/>
            <person name="Li K."/>
            <person name="Li Q."/>
            <person name="Liu X."/>
            <person name="Ma X."/>
            <person name="Naidoo K."/>
            <person name="Pethybridge S.J."/>
            <person name="Sun J."/>
            <person name="Steenkamp E.T."/>
            <person name="van der Nest M.A."/>
            <person name="van Wyk S."/>
            <person name="Wingfield M.J."/>
            <person name="Xiong C."/>
            <person name="Yue Q."/>
            <person name="Zhang X."/>
        </authorList>
    </citation>
    <scope>NUCLEOTIDE SEQUENCE [LARGE SCALE GENOMIC DNA]</scope>
    <source>
        <strain evidence="14 15">BP 5553</strain>
    </source>
</reference>
<feature type="compositionally biased region" description="Acidic residues" evidence="10">
    <location>
        <begin position="292"/>
        <end position="310"/>
    </location>
</feature>
<dbReference type="InterPro" id="IPR013083">
    <property type="entry name" value="Znf_RING/FYVE/PHD"/>
</dbReference>
<evidence type="ECO:0000256" key="4">
    <source>
        <dbReference type="ARBA" id="ARBA00022771"/>
    </source>
</evidence>
<protein>
    <submittedName>
        <fullName evidence="14">Putative dna repair protein rad16 protein</fullName>
    </submittedName>
</protein>
<dbReference type="GO" id="GO:0008094">
    <property type="term" value="F:ATP-dependent activity, acting on DNA"/>
    <property type="evidence" value="ECO:0007669"/>
    <property type="project" value="TreeGrafter"/>
</dbReference>
<evidence type="ECO:0000256" key="2">
    <source>
        <dbReference type="ARBA" id="ARBA00022723"/>
    </source>
</evidence>
<accession>A0A370U0R2</accession>
<proteinExistence type="inferred from homology"/>
<dbReference type="GO" id="GO:0005634">
    <property type="term" value="C:nucleus"/>
    <property type="evidence" value="ECO:0007669"/>
    <property type="project" value="TreeGrafter"/>
</dbReference>
<dbReference type="GeneID" id="43594198"/>
<dbReference type="GO" id="GO:0016787">
    <property type="term" value="F:hydrolase activity"/>
    <property type="evidence" value="ECO:0007669"/>
    <property type="project" value="UniProtKB-KW"/>
</dbReference>
<dbReference type="SMART" id="SM00487">
    <property type="entry name" value="DEXDc"/>
    <property type="match status" value="1"/>
</dbReference>
<feature type="compositionally biased region" description="Low complexity" evidence="10">
    <location>
        <begin position="110"/>
        <end position="124"/>
    </location>
</feature>
<dbReference type="SMART" id="SM00184">
    <property type="entry name" value="RING"/>
    <property type="match status" value="1"/>
</dbReference>
<dbReference type="SUPFAM" id="SSF57850">
    <property type="entry name" value="RING/U-box"/>
    <property type="match status" value="1"/>
</dbReference>
<evidence type="ECO:0000256" key="7">
    <source>
        <dbReference type="ARBA" id="ARBA00022833"/>
    </source>
</evidence>
<evidence type="ECO:0000259" key="12">
    <source>
        <dbReference type="PROSITE" id="PS51192"/>
    </source>
</evidence>